<dbReference type="SMART" id="SM00387">
    <property type="entry name" value="HATPase_c"/>
    <property type="match status" value="1"/>
</dbReference>
<reference evidence="9" key="1">
    <citation type="journal article" date="2019" name="Int. J. Syst. Evol. Microbiol.">
        <title>The Global Catalogue of Microorganisms (GCM) 10K type strain sequencing project: providing services to taxonomists for standard genome sequencing and annotation.</title>
        <authorList>
            <consortium name="The Broad Institute Genomics Platform"/>
            <consortium name="The Broad Institute Genome Sequencing Center for Infectious Disease"/>
            <person name="Wu L."/>
            <person name="Ma J."/>
        </authorList>
    </citation>
    <scope>NUCLEOTIDE SEQUENCE [LARGE SCALE GENOMIC DNA]</scope>
    <source>
        <strain evidence="9">KCTC 15012</strain>
    </source>
</reference>
<dbReference type="RefSeq" id="WP_377313408.1">
    <property type="nucleotide sequence ID" value="NZ_JBHUIY010000001.1"/>
</dbReference>
<keyword evidence="5" id="KW-0418">Kinase</keyword>
<evidence type="ECO:0000256" key="4">
    <source>
        <dbReference type="ARBA" id="ARBA00022679"/>
    </source>
</evidence>
<dbReference type="SMART" id="SM00388">
    <property type="entry name" value="HisKA"/>
    <property type="match status" value="1"/>
</dbReference>
<gene>
    <name evidence="8" type="ORF">ACFSNB_00380</name>
</gene>
<evidence type="ECO:0000259" key="7">
    <source>
        <dbReference type="PROSITE" id="PS50113"/>
    </source>
</evidence>
<dbReference type="InterPro" id="IPR003594">
    <property type="entry name" value="HATPase_dom"/>
</dbReference>
<dbReference type="InterPro" id="IPR003661">
    <property type="entry name" value="HisK_dim/P_dom"/>
</dbReference>
<evidence type="ECO:0000313" key="8">
    <source>
        <dbReference type="EMBL" id="MFD2232251.1"/>
    </source>
</evidence>
<dbReference type="InterPro" id="IPR000700">
    <property type="entry name" value="PAS-assoc_C"/>
</dbReference>
<protein>
    <recommendedName>
        <fullName evidence="2">histidine kinase</fullName>
        <ecNumber evidence="2">2.7.13.3</ecNumber>
    </recommendedName>
</protein>
<organism evidence="8 9">
    <name type="scientific">Phaeospirillum tilakii</name>
    <dbReference type="NCBI Taxonomy" id="741673"/>
    <lineage>
        <taxon>Bacteria</taxon>
        <taxon>Pseudomonadati</taxon>
        <taxon>Pseudomonadota</taxon>
        <taxon>Alphaproteobacteria</taxon>
        <taxon>Rhodospirillales</taxon>
        <taxon>Rhodospirillaceae</taxon>
        <taxon>Phaeospirillum</taxon>
    </lineage>
</organism>
<keyword evidence="9" id="KW-1185">Reference proteome</keyword>
<dbReference type="InterPro" id="IPR000014">
    <property type="entry name" value="PAS"/>
</dbReference>
<dbReference type="Gene3D" id="1.10.287.130">
    <property type="match status" value="1"/>
</dbReference>
<evidence type="ECO:0000256" key="2">
    <source>
        <dbReference type="ARBA" id="ARBA00012438"/>
    </source>
</evidence>
<feature type="domain" description="Histidine kinase" evidence="6">
    <location>
        <begin position="182"/>
        <end position="394"/>
    </location>
</feature>
<comment type="catalytic activity">
    <reaction evidence="1">
        <text>ATP + protein L-histidine = ADP + protein N-phospho-L-histidine.</text>
        <dbReference type="EC" id="2.7.13.3"/>
    </reaction>
</comment>
<dbReference type="InterPro" id="IPR036890">
    <property type="entry name" value="HATPase_C_sf"/>
</dbReference>
<dbReference type="GO" id="GO:0005524">
    <property type="term" value="F:ATP binding"/>
    <property type="evidence" value="ECO:0007669"/>
    <property type="project" value="UniProtKB-KW"/>
</dbReference>
<dbReference type="PROSITE" id="PS50109">
    <property type="entry name" value="HIS_KIN"/>
    <property type="match status" value="1"/>
</dbReference>
<dbReference type="InterPro" id="IPR004358">
    <property type="entry name" value="Sig_transdc_His_kin-like_C"/>
</dbReference>
<keyword evidence="8" id="KW-0547">Nucleotide-binding</keyword>
<keyword evidence="8" id="KW-0067">ATP-binding</keyword>
<evidence type="ECO:0000259" key="6">
    <source>
        <dbReference type="PROSITE" id="PS50109"/>
    </source>
</evidence>
<dbReference type="InterPro" id="IPR036097">
    <property type="entry name" value="HisK_dim/P_sf"/>
</dbReference>
<dbReference type="PRINTS" id="PR00344">
    <property type="entry name" value="BCTRLSENSOR"/>
</dbReference>
<dbReference type="CDD" id="cd00130">
    <property type="entry name" value="PAS"/>
    <property type="match status" value="1"/>
</dbReference>
<dbReference type="Pfam" id="PF02518">
    <property type="entry name" value="HATPase_c"/>
    <property type="match status" value="1"/>
</dbReference>
<name>A0ABW5C7U8_9PROT</name>
<comment type="caution">
    <text evidence="8">The sequence shown here is derived from an EMBL/GenBank/DDBJ whole genome shotgun (WGS) entry which is preliminary data.</text>
</comment>
<dbReference type="CDD" id="cd00082">
    <property type="entry name" value="HisKA"/>
    <property type="match status" value="1"/>
</dbReference>
<dbReference type="Proteomes" id="UP001597296">
    <property type="component" value="Unassembled WGS sequence"/>
</dbReference>
<dbReference type="InterPro" id="IPR052162">
    <property type="entry name" value="Sensor_kinase/Photoreceptor"/>
</dbReference>
<keyword evidence="3" id="KW-0597">Phosphoprotein</keyword>
<dbReference type="SUPFAM" id="SSF47384">
    <property type="entry name" value="Homodimeric domain of signal transducing histidine kinase"/>
    <property type="match status" value="1"/>
</dbReference>
<evidence type="ECO:0000256" key="3">
    <source>
        <dbReference type="ARBA" id="ARBA00022553"/>
    </source>
</evidence>
<dbReference type="InterPro" id="IPR035965">
    <property type="entry name" value="PAS-like_dom_sf"/>
</dbReference>
<dbReference type="SUPFAM" id="SSF55874">
    <property type="entry name" value="ATPase domain of HSP90 chaperone/DNA topoisomerase II/histidine kinase"/>
    <property type="match status" value="1"/>
</dbReference>
<dbReference type="EC" id="2.7.13.3" evidence="2"/>
<dbReference type="PANTHER" id="PTHR43304">
    <property type="entry name" value="PHYTOCHROME-LIKE PROTEIN CPH1"/>
    <property type="match status" value="1"/>
</dbReference>
<dbReference type="PROSITE" id="PS50113">
    <property type="entry name" value="PAC"/>
    <property type="match status" value="1"/>
</dbReference>
<dbReference type="PANTHER" id="PTHR43304:SF1">
    <property type="entry name" value="PAC DOMAIN-CONTAINING PROTEIN"/>
    <property type="match status" value="1"/>
</dbReference>
<keyword evidence="4" id="KW-0808">Transferase</keyword>
<dbReference type="EMBL" id="JBHUIY010000001">
    <property type="protein sequence ID" value="MFD2232251.1"/>
    <property type="molecule type" value="Genomic_DNA"/>
</dbReference>
<dbReference type="Pfam" id="PF00512">
    <property type="entry name" value="HisKA"/>
    <property type="match status" value="1"/>
</dbReference>
<evidence type="ECO:0000313" key="9">
    <source>
        <dbReference type="Proteomes" id="UP001597296"/>
    </source>
</evidence>
<sequence>MPEAGWDTVLAASLPAVAAGAAWLGWRGGAAAARRRGRAELVAAERFAHLGRLVRGVPDGRFDWSDGALRLFGLTAPPPGTGDEPLFERLDPADRDRLREDLAAAALGRALPLREIRLRSGPESPRVLAARAEAESDRQGRVRRVVLRLQDVTERRALETELDGLIRELLRSNEELEQFASVASHDLRQPLRVVTIYVSLLEEDLQGQLSGEAAESLAYVRDGVRRMERLITDLLDYARVGRSAEDRPVPLDAVIATARADLAFEIAESGAMLSVPSDLPVLMGHQGEMERLWLNLLGNALKYRAADRPPRVRVTCVAEDSFWAIRIIDNGIGIPPDQAERVFGIFQRLHPRDAYPGTGIGLAIARKIAERHGGTLRVEPAEQGAVFLLRWPRR</sequence>
<accession>A0ABW5C7U8</accession>
<evidence type="ECO:0000256" key="5">
    <source>
        <dbReference type="ARBA" id="ARBA00022777"/>
    </source>
</evidence>
<dbReference type="Gene3D" id="3.30.450.20">
    <property type="entry name" value="PAS domain"/>
    <property type="match status" value="1"/>
</dbReference>
<dbReference type="SUPFAM" id="SSF55785">
    <property type="entry name" value="PYP-like sensor domain (PAS domain)"/>
    <property type="match status" value="1"/>
</dbReference>
<proteinExistence type="predicted"/>
<evidence type="ECO:0000256" key="1">
    <source>
        <dbReference type="ARBA" id="ARBA00000085"/>
    </source>
</evidence>
<dbReference type="InterPro" id="IPR005467">
    <property type="entry name" value="His_kinase_dom"/>
</dbReference>
<dbReference type="Gene3D" id="3.30.565.10">
    <property type="entry name" value="Histidine kinase-like ATPase, C-terminal domain"/>
    <property type="match status" value="1"/>
</dbReference>
<feature type="domain" description="PAC" evidence="7">
    <location>
        <begin position="109"/>
        <end position="164"/>
    </location>
</feature>